<name>A0A5J4KRL8_9CHLR</name>
<evidence type="ECO:0000259" key="1">
    <source>
        <dbReference type="Pfam" id="PF20442"/>
    </source>
</evidence>
<evidence type="ECO:0000313" key="2">
    <source>
        <dbReference type="EMBL" id="GER89752.1"/>
    </source>
</evidence>
<reference evidence="2 3" key="1">
    <citation type="submission" date="2019-10" db="EMBL/GenBank/DDBJ databases">
        <title>Dictyobacter vulcani sp. nov., within the class Ktedonobacteria, isolated from soil of volcanic Mt. Zao.</title>
        <authorList>
            <person name="Zheng Y."/>
            <person name="Wang C.M."/>
            <person name="Sakai Y."/>
            <person name="Abe K."/>
            <person name="Yokota A."/>
            <person name="Yabe S."/>
        </authorList>
    </citation>
    <scope>NUCLEOTIDE SEQUENCE [LARGE SCALE GENOMIC DNA]</scope>
    <source>
        <strain evidence="2 3">W12</strain>
    </source>
</reference>
<keyword evidence="3" id="KW-1185">Reference proteome</keyword>
<comment type="caution">
    <text evidence="2">The sequence shown here is derived from an EMBL/GenBank/DDBJ whole genome shotgun (WGS) entry which is preliminary data.</text>
</comment>
<protein>
    <recommendedName>
        <fullName evidence="1">BREX system Lon protease-like BrxL N-terminal domain-containing protein</fullName>
    </recommendedName>
</protein>
<gene>
    <name evidence="2" type="ORF">KDW_39140</name>
</gene>
<dbReference type="AlphaFoldDB" id="A0A5J4KRL8"/>
<dbReference type="EMBL" id="BKZW01000002">
    <property type="protein sequence ID" value="GER89752.1"/>
    <property type="molecule type" value="Genomic_DNA"/>
</dbReference>
<organism evidence="2 3">
    <name type="scientific">Dictyobacter vulcani</name>
    <dbReference type="NCBI Taxonomy" id="2607529"/>
    <lineage>
        <taxon>Bacteria</taxon>
        <taxon>Bacillati</taxon>
        <taxon>Chloroflexota</taxon>
        <taxon>Ktedonobacteria</taxon>
        <taxon>Ktedonobacterales</taxon>
        <taxon>Dictyobacteraceae</taxon>
        <taxon>Dictyobacter</taxon>
    </lineage>
</organism>
<dbReference type="Pfam" id="PF20442">
    <property type="entry name" value="BrxL_N"/>
    <property type="match status" value="1"/>
</dbReference>
<dbReference type="InterPro" id="IPR046838">
    <property type="entry name" value="BrxL_N"/>
</dbReference>
<sequence>MTLSFEDKALQYYGEVCVNKALIRKASIGTESVPMYVSEWIVSRYLNNGQIDETARKNMRDFVNKHLPPKDQKEQLKAKLKNGGPFSFWILIVWR</sequence>
<dbReference type="Proteomes" id="UP000326912">
    <property type="component" value="Unassembled WGS sequence"/>
</dbReference>
<evidence type="ECO:0000313" key="3">
    <source>
        <dbReference type="Proteomes" id="UP000326912"/>
    </source>
</evidence>
<proteinExistence type="predicted"/>
<accession>A0A5J4KRL8</accession>
<feature type="domain" description="BREX system Lon protease-like BrxL N-terminal" evidence="1">
    <location>
        <begin position="12"/>
        <end position="85"/>
    </location>
</feature>